<dbReference type="InterPro" id="IPR051539">
    <property type="entry name" value="T4SS-coupling_protein"/>
</dbReference>
<keyword evidence="4 7" id="KW-0812">Transmembrane</keyword>
<dbReference type="PANTHER" id="PTHR37937:SF1">
    <property type="entry name" value="CONJUGATIVE TRANSFER: DNA TRANSPORT"/>
    <property type="match status" value="1"/>
</dbReference>
<dbReference type="InterPro" id="IPR027417">
    <property type="entry name" value="P-loop_NTPase"/>
</dbReference>
<evidence type="ECO:0000313" key="8">
    <source>
        <dbReference type="EMBL" id="PRZ49091.1"/>
    </source>
</evidence>
<sequence length="466" mass="52064">MNEFVYYYGMTVVRIVMVAASFGAGFLIGWLLSPYSAGFRKVVAYVIAAVLVLAAIFANNFIGWNAALLLAIIAFGIGLAFWLGGVTANAFKMPDTFGSSRWATKDDLQENNLYGTDGIRIGKAMNEDGDLDWVSYKSDRHLLTVAPTRSGKGTTQIITNLLTYEGSMLVIDPKGENAMITAKRRMEMGQEVYVVNPWGIVDIEGVEQATFNPMDWLDLRDIDMSENTMIMADALVMRNNHSDSFWDEESKALLQGLIAYVAYSPDEDGNRHLGRVRELLNENADDLTKLFKKMEKSSFPIVKSTGARSGQKEAKLLANVLASAQAHTHFLDSKRLRDNMMTSSFKFEDLKTKPMTIYLVLPADRMNTFGRWLRLLVQQALTVNARNIEEKPEKPVLFVLDEFAALGRLNMVEQAYGLMAGFGMQLWGIVQDLSQLERIYGEGWQSFVANAGMINYFGSSDQKTAQ</sequence>
<dbReference type="CDD" id="cd01127">
    <property type="entry name" value="TrwB_TraG_TraD_VirD4"/>
    <property type="match status" value="1"/>
</dbReference>
<feature type="transmembrane region" description="Helical" evidence="7">
    <location>
        <begin position="42"/>
        <end position="62"/>
    </location>
</feature>
<dbReference type="GO" id="GO:0005886">
    <property type="term" value="C:plasma membrane"/>
    <property type="evidence" value="ECO:0007669"/>
    <property type="project" value="UniProtKB-SubCell"/>
</dbReference>
<feature type="transmembrane region" description="Helical" evidence="7">
    <location>
        <begin position="68"/>
        <end position="91"/>
    </location>
</feature>
<dbReference type="EMBL" id="PVUF01000003">
    <property type="protein sequence ID" value="PRZ49091.1"/>
    <property type="molecule type" value="Genomic_DNA"/>
</dbReference>
<dbReference type="SUPFAM" id="SSF52540">
    <property type="entry name" value="P-loop containing nucleoside triphosphate hydrolases"/>
    <property type="match status" value="1"/>
</dbReference>
<proteinExistence type="inferred from homology"/>
<evidence type="ECO:0000256" key="2">
    <source>
        <dbReference type="ARBA" id="ARBA00008806"/>
    </source>
</evidence>
<name>A0A2T1AKG5_TRISK</name>
<comment type="caution">
    <text evidence="8">The sequence shown here is derived from an EMBL/GenBank/DDBJ whole genome shotgun (WGS) entry which is preliminary data.</text>
</comment>
<evidence type="ECO:0000256" key="4">
    <source>
        <dbReference type="ARBA" id="ARBA00022692"/>
    </source>
</evidence>
<evidence type="ECO:0000256" key="1">
    <source>
        <dbReference type="ARBA" id="ARBA00004651"/>
    </source>
</evidence>
<keyword evidence="3" id="KW-1003">Cell membrane</keyword>
<dbReference type="Pfam" id="PF02534">
    <property type="entry name" value="T4SS-DNA_transf"/>
    <property type="match status" value="1"/>
</dbReference>
<protein>
    <submittedName>
        <fullName evidence="8">Type IV secretion system protein VirD4</fullName>
    </submittedName>
</protein>
<evidence type="ECO:0000313" key="9">
    <source>
        <dbReference type="Proteomes" id="UP000237718"/>
    </source>
</evidence>
<dbReference type="PANTHER" id="PTHR37937">
    <property type="entry name" value="CONJUGATIVE TRANSFER: DNA TRANSPORT"/>
    <property type="match status" value="1"/>
</dbReference>
<reference evidence="8 9" key="1">
    <citation type="submission" date="2018-03" db="EMBL/GenBank/DDBJ databases">
        <title>Genomic Encyclopedia of Archaeal and Bacterial Type Strains, Phase II (KMG-II): from individual species to whole genera.</title>
        <authorList>
            <person name="Goeker M."/>
        </authorList>
    </citation>
    <scope>NUCLEOTIDE SEQUENCE [LARGE SCALE GENOMIC DNA]</scope>
    <source>
        <strain evidence="8 9">DSM 25328</strain>
    </source>
</reference>
<dbReference type="Proteomes" id="UP000237718">
    <property type="component" value="Unassembled WGS sequence"/>
</dbReference>
<evidence type="ECO:0000256" key="6">
    <source>
        <dbReference type="ARBA" id="ARBA00023136"/>
    </source>
</evidence>
<keyword evidence="6 7" id="KW-0472">Membrane</keyword>
<evidence type="ECO:0000256" key="3">
    <source>
        <dbReference type="ARBA" id="ARBA00022475"/>
    </source>
</evidence>
<dbReference type="InterPro" id="IPR003688">
    <property type="entry name" value="TraG/VirD4"/>
</dbReference>
<dbReference type="AlphaFoldDB" id="A0A2T1AKG5"/>
<evidence type="ECO:0000256" key="5">
    <source>
        <dbReference type="ARBA" id="ARBA00022989"/>
    </source>
</evidence>
<dbReference type="RefSeq" id="WP_165798104.1">
    <property type="nucleotide sequence ID" value="NZ_JBLWXK010000001.1"/>
</dbReference>
<feature type="transmembrane region" description="Helical" evidence="7">
    <location>
        <begin position="6"/>
        <end position="30"/>
    </location>
</feature>
<dbReference type="Gene3D" id="3.40.50.300">
    <property type="entry name" value="P-loop containing nucleotide triphosphate hydrolases"/>
    <property type="match status" value="1"/>
</dbReference>
<comment type="similarity">
    <text evidence="2">Belongs to the VirD4/TraG family.</text>
</comment>
<organism evidence="8 9">
    <name type="scientific">Tritonibacter scottomollicae</name>
    <name type="common">Epibacterium scottomollicae</name>
    <dbReference type="NCBI Taxonomy" id="483013"/>
    <lineage>
        <taxon>Bacteria</taxon>
        <taxon>Pseudomonadati</taxon>
        <taxon>Pseudomonadota</taxon>
        <taxon>Alphaproteobacteria</taxon>
        <taxon>Rhodobacterales</taxon>
        <taxon>Paracoccaceae</taxon>
        <taxon>Tritonibacter</taxon>
    </lineage>
</organism>
<gene>
    <name evidence="8" type="ORF">CLV89_103406</name>
</gene>
<accession>A0A2T1AKG5</accession>
<comment type="subcellular location">
    <subcellularLocation>
        <location evidence="1">Cell membrane</location>
        <topology evidence="1">Multi-pass membrane protein</topology>
    </subcellularLocation>
</comment>
<keyword evidence="5 7" id="KW-1133">Transmembrane helix</keyword>
<evidence type="ECO:0000256" key="7">
    <source>
        <dbReference type="SAM" id="Phobius"/>
    </source>
</evidence>